<evidence type="ECO:0000313" key="3">
    <source>
        <dbReference type="EMBL" id="MDN4526739.1"/>
    </source>
</evidence>
<dbReference type="InterPro" id="IPR010982">
    <property type="entry name" value="Lambda_DNA-bd_dom_sf"/>
</dbReference>
<dbReference type="Gene3D" id="1.10.260.40">
    <property type="entry name" value="lambda repressor-like DNA-binding domains"/>
    <property type="match status" value="1"/>
</dbReference>
<dbReference type="InterPro" id="IPR001387">
    <property type="entry name" value="Cro/C1-type_HTH"/>
</dbReference>
<dbReference type="EMBL" id="JAUHTR010000014">
    <property type="protein sequence ID" value="MDN4526739.1"/>
    <property type="molecule type" value="Genomic_DNA"/>
</dbReference>
<name>A0ABT8I135_9BACL</name>
<dbReference type="PROSITE" id="PS50943">
    <property type="entry name" value="HTH_CROC1"/>
    <property type="match status" value="1"/>
</dbReference>
<keyword evidence="4" id="KW-1185">Reference proteome</keyword>
<dbReference type="SUPFAM" id="SSF47413">
    <property type="entry name" value="lambda repressor-like DNA-binding domains"/>
    <property type="match status" value="1"/>
</dbReference>
<comment type="caution">
    <text evidence="3">The sequence shown here is derived from an EMBL/GenBank/DDBJ whole genome shotgun (WGS) entry which is preliminary data.</text>
</comment>
<keyword evidence="1" id="KW-0238">DNA-binding</keyword>
<gene>
    <name evidence="3" type="ORF">QYB97_19820</name>
</gene>
<protein>
    <submittedName>
        <fullName evidence="3">Helix-turn-helix transcriptional regulator</fullName>
    </submittedName>
</protein>
<accession>A0ABT8I135</accession>
<dbReference type="PANTHER" id="PTHR46797:SF1">
    <property type="entry name" value="METHYLPHOSPHONATE SYNTHASE"/>
    <property type="match status" value="1"/>
</dbReference>
<dbReference type="RefSeq" id="WP_301167757.1">
    <property type="nucleotide sequence ID" value="NZ_JAUHTR010000014.1"/>
</dbReference>
<dbReference type="SMART" id="SM00530">
    <property type="entry name" value="HTH_XRE"/>
    <property type="match status" value="1"/>
</dbReference>
<dbReference type="InterPro" id="IPR050807">
    <property type="entry name" value="TransReg_Diox_bact_type"/>
</dbReference>
<feature type="domain" description="HTH cro/C1-type" evidence="2">
    <location>
        <begin position="8"/>
        <end position="62"/>
    </location>
</feature>
<dbReference type="Proteomes" id="UP001172721">
    <property type="component" value="Unassembled WGS sequence"/>
</dbReference>
<reference evidence="3" key="1">
    <citation type="submission" date="2023-07" db="EMBL/GenBank/DDBJ databases">
        <title>Fictibacillus sp. isolated from freshwater pond.</title>
        <authorList>
            <person name="Kirdat K."/>
            <person name="Bhat A."/>
            <person name="Mourya A."/>
            <person name="Yadav A."/>
        </authorList>
    </citation>
    <scope>NUCLEOTIDE SEQUENCE</scope>
    <source>
        <strain evidence="3">NE201</strain>
    </source>
</reference>
<evidence type="ECO:0000256" key="1">
    <source>
        <dbReference type="ARBA" id="ARBA00023125"/>
    </source>
</evidence>
<evidence type="ECO:0000313" key="4">
    <source>
        <dbReference type="Proteomes" id="UP001172721"/>
    </source>
</evidence>
<dbReference type="CDD" id="cd00093">
    <property type="entry name" value="HTH_XRE"/>
    <property type="match status" value="1"/>
</dbReference>
<dbReference type="PANTHER" id="PTHR46797">
    <property type="entry name" value="HTH-TYPE TRANSCRIPTIONAL REGULATOR"/>
    <property type="match status" value="1"/>
</dbReference>
<sequence>MKGIGQRMKTLRLEHGVTLQELGKEIQFNYSNLSKIERGSRMPSVELLSKLSQFYNVEISFFFEEEKVICS</sequence>
<proteinExistence type="predicted"/>
<dbReference type="Pfam" id="PF01381">
    <property type="entry name" value="HTH_3"/>
    <property type="match status" value="1"/>
</dbReference>
<organism evidence="3 4">
    <name type="scientific">Fictibacillus fluitans</name>
    <dbReference type="NCBI Taxonomy" id="3058422"/>
    <lineage>
        <taxon>Bacteria</taxon>
        <taxon>Bacillati</taxon>
        <taxon>Bacillota</taxon>
        <taxon>Bacilli</taxon>
        <taxon>Bacillales</taxon>
        <taxon>Fictibacillaceae</taxon>
        <taxon>Fictibacillus</taxon>
    </lineage>
</organism>
<evidence type="ECO:0000259" key="2">
    <source>
        <dbReference type="PROSITE" id="PS50943"/>
    </source>
</evidence>